<dbReference type="InParanoid" id="A0A1Y5SP36"/>
<feature type="domain" description="Major facilitator superfamily (MFS) profile" evidence="5">
    <location>
        <begin position="28"/>
        <end position="414"/>
    </location>
</feature>
<evidence type="ECO:0000256" key="1">
    <source>
        <dbReference type="ARBA" id="ARBA00022692"/>
    </source>
</evidence>
<feature type="transmembrane region" description="Helical" evidence="4">
    <location>
        <begin position="229"/>
        <end position="252"/>
    </location>
</feature>
<feature type="transmembrane region" description="Helical" evidence="4">
    <location>
        <begin position="180"/>
        <end position="201"/>
    </location>
</feature>
<dbReference type="Pfam" id="PF07690">
    <property type="entry name" value="MFS_1"/>
    <property type="match status" value="1"/>
</dbReference>
<feature type="transmembrane region" description="Helical" evidence="4">
    <location>
        <begin position="64"/>
        <end position="82"/>
    </location>
</feature>
<reference evidence="6 7" key="1">
    <citation type="submission" date="2017-03" db="EMBL/GenBank/DDBJ databases">
        <authorList>
            <person name="Afonso C.L."/>
            <person name="Miller P.J."/>
            <person name="Scott M.A."/>
            <person name="Spackman E."/>
            <person name="Goraichik I."/>
            <person name="Dimitrov K.M."/>
            <person name="Suarez D.L."/>
            <person name="Swayne D.E."/>
        </authorList>
    </citation>
    <scope>NUCLEOTIDE SEQUENCE [LARGE SCALE GENOMIC DNA]</scope>
    <source>
        <strain evidence="6 7">CECT 7691</strain>
    </source>
</reference>
<dbReference type="EMBL" id="FWFR01000001">
    <property type="protein sequence ID" value="SLN42059.1"/>
    <property type="molecule type" value="Genomic_DNA"/>
</dbReference>
<dbReference type="PROSITE" id="PS50850">
    <property type="entry name" value="MFS"/>
    <property type="match status" value="1"/>
</dbReference>
<feature type="transmembrane region" description="Helical" evidence="4">
    <location>
        <begin position="297"/>
        <end position="315"/>
    </location>
</feature>
<evidence type="ECO:0000313" key="6">
    <source>
        <dbReference type="EMBL" id="SLN42059.1"/>
    </source>
</evidence>
<feature type="transmembrane region" description="Helical" evidence="4">
    <location>
        <begin position="391"/>
        <end position="409"/>
    </location>
</feature>
<dbReference type="InterPro" id="IPR011701">
    <property type="entry name" value="MFS"/>
</dbReference>
<evidence type="ECO:0000259" key="5">
    <source>
        <dbReference type="PROSITE" id="PS50850"/>
    </source>
</evidence>
<keyword evidence="3 4" id="KW-0472">Membrane</keyword>
<dbReference type="PANTHER" id="PTHR23527:SF1">
    <property type="entry name" value="BLL3282 PROTEIN"/>
    <property type="match status" value="1"/>
</dbReference>
<dbReference type="AlphaFoldDB" id="A0A1Y5SP36"/>
<dbReference type="InterPro" id="IPR052952">
    <property type="entry name" value="MFS-Transporter"/>
</dbReference>
<feature type="transmembrane region" description="Helical" evidence="4">
    <location>
        <begin position="28"/>
        <end position="52"/>
    </location>
</feature>
<keyword evidence="7" id="KW-1185">Reference proteome</keyword>
<feature type="transmembrane region" description="Helical" evidence="4">
    <location>
        <begin position="89"/>
        <end position="109"/>
    </location>
</feature>
<feature type="transmembrane region" description="Helical" evidence="4">
    <location>
        <begin position="115"/>
        <end position="132"/>
    </location>
</feature>
<organism evidence="6 7">
    <name type="scientific">Oceanibacterium hippocampi</name>
    <dbReference type="NCBI Taxonomy" id="745714"/>
    <lineage>
        <taxon>Bacteria</taxon>
        <taxon>Pseudomonadati</taxon>
        <taxon>Pseudomonadota</taxon>
        <taxon>Alphaproteobacteria</taxon>
        <taxon>Sneathiellales</taxon>
        <taxon>Sneathiellaceae</taxon>
        <taxon>Oceanibacterium</taxon>
    </lineage>
</organism>
<dbReference type="PANTHER" id="PTHR23527">
    <property type="entry name" value="BLL3282 PROTEIN"/>
    <property type="match status" value="1"/>
</dbReference>
<dbReference type="FunCoup" id="A0A1Y5SP36">
    <property type="interactions" value="57"/>
</dbReference>
<dbReference type="Gene3D" id="1.20.1250.20">
    <property type="entry name" value="MFS general substrate transporter like domains"/>
    <property type="match status" value="2"/>
</dbReference>
<protein>
    <submittedName>
        <fullName evidence="6">Hexuronate transporter</fullName>
    </submittedName>
</protein>
<dbReference type="CDD" id="cd17475">
    <property type="entry name" value="MFS_MT3072_like"/>
    <property type="match status" value="1"/>
</dbReference>
<keyword evidence="1 4" id="KW-0812">Transmembrane</keyword>
<evidence type="ECO:0000256" key="4">
    <source>
        <dbReference type="SAM" id="Phobius"/>
    </source>
</evidence>
<evidence type="ECO:0000256" key="2">
    <source>
        <dbReference type="ARBA" id="ARBA00022989"/>
    </source>
</evidence>
<feature type="transmembrane region" description="Helical" evidence="4">
    <location>
        <begin position="153"/>
        <end position="174"/>
    </location>
</feature>
<feature type="transmembrane region" description="Helical" evidence="4">
    <location>
        <begin position="264"/>
        <end position="285"/>
    </location>
</feature>
<name>A0A1Y5SP36_9PROT</name>
<gene>
    <name evidence="6" type="primary">exuT</name>
    <name evidence="6" type="ORF">OCH7691_01777</name>
</gene>
<evidence type="ECO:0000313" key="7">
    <source>
        <dbReference type="Proteomes" id="UP000193200"/>
    </source>
</evidence>
<dbReference type="GO" id="GO:0022857">
    <property type="term" value="F:transmembrane transporter activity"/>
    <property type="evidence" value="ECO:0007669"/>
    <property type="project" value="InterPro"/>
</dbReference>
<dbReference type="Proteomes" id="UP000193200">
    <property type="component" value="Unassembled WGS sequence"/>
</dbReference>
<evidence type="ECO:0000256" key="3">
    <source>
        <dbReference type="ARBA" id="ARBA00023136"/>
    </source>
</evidence>
<feature type="transmembrane region" description="Helical" evidence="4">
    <location>
        <begin position="321"/>
        <end position="344"/>
    </location>
</feature>
<accession>A0A1Y5SP36</accession>
<dbReference type="InterPro" id="IPR020846">
    <property type="entry name" value="MFS_dom"/>
</dbReference>
<dbReference type="InterPro" id="IPR036259">
    <property type="entry name" value="MFS_trans_sf"/>
</dbReference>
<dbReference type="SUPFAM" id="SSF103473">
    <property type="entry name" value="MFS general substrate transporter"/>
    <property type="match status" value="1"/>
</dbReference>
<keyword evidence="2 4" id="KW-1133">Transmembrane helix</keyword>
<feature type="transmembrane region" description="Helical" evidence="4">
    <location>
        <begin position="356"/>
        <end position="379"/>
    </location>
</feature>
<sequence length="422" mass="43981">MPIDDSVPSHDRGIRRLRLPALNANARVIFALFMIHVVCSSAPLGIPALIPFIQSDLGLSLTELGGLSASLSLGVAAAGLFTGWSGDIFGIRVMAGIGLSLAGIAFFIASQSTTIPALVVLFALAGAGYSTITPATNKIVLQRVEKRLWGTAMGIKQTGASVSGFLTALLFPIIGVHFGWSTALAGAGAAIMICGITVFIVHRDPPAGDRQASRGNQRSLRRLLTNRDLVLLCVETALRVGIQFAVLTYLLLFSLDELKLSVPAGAAILAVCQIAGAVGRIFWGVVSDYCFGGRRKVVYVPLAFAASAILLLLSFCDAATPLPLLFLVAAGIGVSALGFQGLGFSLTVAVVPQENVGAASGLSMAFAFSGAVVMTPMFGYIVEHTHLFERAWQALALVAMASACIVLFVREPVAEKAPAAAE</sequence>
<proteinExistence type="predicted"/>